<keyword evidence="4 13" id="KW-0812">Transmembrane</keyword>
<evidence type="ECO:0000256" key="3">
    <source>
        <dbReference type="ARBA" id="ARBA00022679"/>
    </source>
</evidence>
<evidence type="ECO:0000256" key="5">
    <source>
        <dbReference type="ARBA" id="ARBA00022729"/>
    </source>
</evidence>
<dbReference type="EMBL" id="CP121196">
    <property type="protein sequence ID" value="XBH18007.1"/>
    <property type="molecule type" value="Genomic_DNA"/>
</dbReference>
<evidence type="ECO:0000256" key="2">
    <source>
        <dbReference type="ARBA" id="ARBA00022475"/>
    </source>
</evidence>
<dbReference type="RefSeq" id="WP_348263233.1">
    <property type="nucleotide sequence ID" value="NZ_CP121196.1"/>
</dbReference>
<dbReference type="InterPro" id="IPR044021">
    <property type="entry name" value="CrtO"/>
</dbReference>
<feature type="transmembrane region" description="Helical" evidence="13">
    <location>
        <begin position="113"/>
        <end position="134"/>
    </location>
</feature>
<evidence type="ECO:0000256" key="8">
    <source>
        <dbReference type="ARBA" id="ARBA00023315"/>
    </source>
</evidence>
<evidence type="ECO:0000256" key="6">
    <source>
        <dbReference type="ARBA" id="ARBA00022989"/>
    </source>
</evidence>
<gene>
    <name evidence="14" type="ORF">P8935_01445</name>
</gene>
<keyword evidence="5" id="KW-0732">Signal</keyword>
<evidence type="ECO:0000256" key="1">
    <source>
        <dbReference type="ARBA" id="ARBA00004162"/>
    </source>
</evidence>
<proteinExistence type="inferred from homology"/>
<comment type="subcellular location">
    <subcellularLocation>
        <location evidence="1">Cell membrane</location>
        <topology evidence="1">Single-pass membrane protein</topology>
    </subcellularLocation>
</comment>
<evidence type="ECO:0000256" key="7">
    <source>
        <dbReference type="ARBA" id="ARBA00023136"/>
    </source>
</evidence>
<reference evidence="14" key="1">
    <citation type="submission" date="2023-03" db="EMBL/GenBank/DDBJ databases">
        <title>Edaphobacter sp.</title>
        <authorList>
            <person name="Huber K.J."/>
            <person name="Papendorf J."/>
            <person name="Pilke C."/>
            <person name="Bunk B."/>
            <person name="Sproeer C."/>
            <person name="Pester M."/>
        </authorList>
    </citation>
    <scope>NUCLEOTIDE SEQUENCE</scope>
    <source>
        <strain evidence="14">DSM 110680</strain>
    </source>
</reference>
<evidence type="ECO:0000313" key="14">
    <source>
        <dbReference type="EMBL" id="XBH18007.1"/>
    </source>
</evidence>
<keyword evidence="8" id="KW-0012">Acyltransferase</keyword>
<name>A0AAU7DIT4_9BACT</name>
<evidence type="ECO:0000256" key="13">
    <source>
        <dbReference type="SAM" id="Phobius"/>
    </source>
</evidence>
<comment type="function">
    <text evidence="12">Catalyzes the acylation of glycosyl-4,4'-diaponeurosporenoate, i.e. the esterification of glucose at the C6'' position with the carboxyl group of the C(15) fatty acid 12-methyltetradecanoic acid, to yield staphyloxanthin. This is the last step in the biosynthesis of this orange pigment, present in most staphylococci strains.</text>
</comment>
<dbReference type="AlphaFoldDB" id="A0AAU7DIT4"/>
<organism evidence="14">
    <name type="scientific">Telmatobacter sp. DSM 110680</name>
    <dbReference type="NCBI Taxonomy" id="3036704"/>
    <lineage>
        <taxon>Bacteria</taxon>
        <taxon>Pseudomonadati</taxon>
        <taxon>Acidobacteriota</taxon>
        <taxon>Terriglobia</taxon>
        <taxon>Terriglobales</taxon>
        <taxon>Acidobacteriaceae</taxon>
        <taxon>Telmatobacter</taxon>
    </lineage>
</organism>
<comment type="similarity">
    <text evidence="10">Belongs to the acyltransferase CrtO family.</text>
</comment>
<dbReference type="GO" id="GO:0016746">
    <property type="term" value="F:acyltransferase activity"/>
    <property type="evidence" value="ECO:0007669"/>
    <property type="project" value="UniProtKB-KW"/>
</dbReference>
<evidence type="ECO:0000256" key="9">
    <source>
        <dbReference type="ARBA" id="ARBA00023588"/>
    </source>
</evidence>
<evidence type="ECO:0000256" key="4">
    <source>
        <dbReference type="ARBA" id="ARBA00022692"/>
    </source>
</evidence>
<keyword evidence="7 13" id="KW-0472">Membrane</keyword>
<dbReference type="GO" id="GO:0005886">
    <property type="term" value="C:plasma membrane"/>
    <property type="evidence" value="ECO:0007669"/>
    <property type="project" value="UniProtKB-SubCell"/>
</dbReference>
<keyword evidence="6 13" id="KW-1133">Transmembrane helix</keyword>
<comment type="pathway">
    <text evidence="9">Carotenoid biosynthesis; staphyloxanthin biosynthesis; staphyloxanthin from farnesyl diphosphate: step 5/5.</text>
</comment>
<dbReference type="Pfam" id="PF18927">
    <property type="entry name" value="CrtO"/>
    <property type="match status" value="1"/>
</dbReference>
<evidence type="ECO:0000256" key="12">
    <source>
        <dbReference type="ARBA" id="ARBA00025324"/>
    </source>
</evidence>
<keyword evidence="3" id="KW-0808">Transferase</keyword>
<keyword evidence="2" id="KW-1003">Cell membrane</keyword>
<sequence length="162" mass="18751">MAVWTANLLGWPILQISIARFTLSLPLESFAGDRPFYSIRSWERSGRLYNIFAIKRWKTLLPDGGPWFGGFSKKKVAGRDPAYLQTFILETRRAEFAHWCMLCSFPVFFLWNPLWACLVMVAYAVVANLPFIIVQRYNRLVLTRICARISERQNIYTPVAAP</sequence>
<evidence type="ECO:0000256" key="11">
    <source>
        <dbReference type="ARBA" id="ARBA00023667"/>
    </source>
</evidence>
<evidence type="ECO:0000256" key="10">
    <source>
        <dbReference type="ARBA" id="ARBA00023603"/>
    </source>
</evidence>
<protein>
    <recommendedName>
        <fullName evidence="11">Glycosyl-4,4'-diaponeurosporenoate acyltransferase</fullName>
    </recommendedName>
</protein>
<accession>A0AAU7DIT4</accession>